<dbReference type="InterPro" id="IPR000845">
    <property type="entry name" value="Nucleoside_phosphorylase_d"/>
</dbReference>
<dbReference type="Pfam" id="PF01048">
    <property type="entry name" value="PNP_UDP_1"/>
    <property type="match status" value="1"/>
</dbReference>
<feature type="domain" description="DUF7580" evidence="2">
    <location>
        <begin position="90"/>
        <end position="417"/>
    </location>
</feature>
<proteinExistence type="predicted"/>
<dbReference type="HOGENOM" id="CLU_012073_1_0_1"/>
<dbReference type="GO" id="GO:0009116">
    <property type="term" value="P:nucleoside metabolic process"/>
    <property type="evidence" value="ECO:0007669"/>
    <property type="project" value="InterPro"/>
</dbReference>
<dbReference type="SUPFAM" id="SSF53167">
    <property type="entry name" value="Purine and uridine phosphorylases"/>
    <property type="match status" value="1"/>
</dbReference>
<reference evidence="4" key="1">
    <citation type="submission" date="2005-09" db="EMBL/GenBank/DDBJ databases">
        <title>Annotation of the Aspergillus terreus NIH2624 genome.</title>
        <authorList>
            <person name="Birren B.W."/>
            <person name="Lander E.S."/>
            <person name="Galagan J.E."/>
            <person name="Nusbaum C."/>
            <person name="Devon K."/>
            <person name="Henn M."/>
            <person name="Ma L.-J."/>
            <person name="Jaffe D.B."/>
            <person name="Butler J."/>
            <person name="Alvarez P."/>
            <person name="Gnerre S."/>
            <person name="Grabherr M."/>
            <person name="Kleber M."/>
            <person name="Mauceli E.W."/>
            <person name="Brockman W."/>
            <person name="Rounsley S."/>
            <person name="Young S.K."/>
            <person name="LaButti K."/>
            <person name="Pushparaj V."/>
            <person name="DeCaprio D."/>
            <person name="Crawford M."/>
            <person name="Koehrsen M."/>
            <person name="Engels R."/>
            <person name="Montgomery P."/>
            <person name="Pearson M."/>
            <person name="Howarth C."/>
            <person name="Larson L."/>
            <person name="Luoma S."/>
            <person name="White J."/>
            <person name="Alvarado L."/>
            <person name="Kodira C.D."/>
            <person name="Zeng Q."/>
            <person name="Oleary S."/>
            <person name="Yandava C."/>
            <person name="Denning D.W."/>
            <person name="Nierman W.C."/>
            <person name="Milne T."/>
            <person name="Madden K."/>
        </authorList>
    </citation>
    <scope>NUCLEOTIDE SEQUENCE [LARGE SCALE GENOMIC DNA]</scope>
    <source>
        <strain evidence="4">NIH 2624 / FGSC A1156</strain>
    </source>
</reference>
<evidence type="ECO:0000313" key="4">
    <source>
        <dbReference type="Proteomes" id="UP000007963"/>
    </source>
</evidence>
<feature type="domain" description="Nucleoside phosphorylase" evidence="1">
    <location>
        <begin position="470"/>
        <end position="588"/>
    </location>
</feature>
<sequence length="815" mass="90621">MSILGDKYPRLASLIGVLDTSTDQVNLTTGSGSLLFDLPQGQAGSLAMERITKFKAFLERVMVITQNSRGLWDITQPRMELSEKVSTQDQSCVHAKRASIVVNAIFNEFGQLSCRESHELKLRVSDEWQTGLCATATLDIFVSSCPDRSIWQQAKCGTFQKAMDRTEKDNICEAIRQARETGRVLHLCVDPRGLFDISDKMPPIPSRSNEFAAESLGDLLDQKAFIRITPLDYLKGAAVQKYSSQEKATLALSLARCLMDFFDEDLELASYSWKPESVYFLRPSGALIGDRVLYISLRPNFSTPAFPDLLKTVRPGNPVLLSFARLLLEIDSGEKIPMAIHPESRANVSTWGELCDFVDVAGRDGNNNYLRAVEGCLYLHMALPKSQGQPTGPTASEVLRKAIYEQIVRNLELTVNPQSLKRKRSDLLSELPQKRMLSISSPPDIESPEVLSYHATKKSAPPAIRDKFEIAIVCALPCEYDAVYFLMDEVWDEDSDYYGGADGDPNIYTAGRMEEFNVVLVLLPNTGKASAAGTAASLRLSYPGLRLVLLIGICGGVPCPEGNQELLLGDVVISRHIVQYDLGRRYPDQFHKRDTAEDGPSRAPKNIHTLLTMIETTAGRERLEQNTAFYLQQIQRSAALKPRAPKYQYPGSSQDNLFQSSYQHKHHLSPECVCAKNHKDSVTVCEESRQLSCDELGCDKTYVVQRERLKSKQQLEREGREEDAQAPSIFVGRVASGDSVMKSAEDRDKLAKRHGVIAFEMEGAGLWDEVPCVIVKAVSDYADSHKNDIWKEFATATAASAAKALLKQYSRAGHD</sequence>
<dbReference type="RefSeq" id="XP_001209427.1">
    <property type="nucleotide sequence ID" value="XM_001209427.1"/>
</dbReference>
<dbReference type="PANTHER" id="PTHR46082:SF6">
    <property type="entry name" value="AAA+ ATPASE DOMAIN-CONTAINING PROTEIN-RELATED"/>
    <property type="match status" value="1"/>
</dbReference>
<dbReference type="Pfam" id="PF24476">
    <property type="entry name" value="DUF7580"/>
    <property type="match status" value="1"/>
</dbReference>
<dbReference type="PANTHER" id="PTHR46082">
    <property type="entry name" value="ATP/GTP-BINDING PROTEIN-RELATED"/>
    <property type="match status" value="1"/>
</dbReference>
<evidence type="ECO:0000313" key="3">
    <source>
        <dbReference type="EMBL" id="EAU29574.1"/>
    </source>
</evidence>
<dbReference type="GeneID" id="4319665"/>
<evidence type="ECO:0000259" key="2">
    <source>
        <dbReference type="Pfam" id="PF24476"/>
    </source>
</evidence>
<dbReference type="EMBL" id="CH476609">
    <property type="protein sequence ID" value="EAU29574.1"/>
    <property type="molecule type" value="Genomic_DNA"/>
</dbReference>
<dbReference type="AlphaFoldDB" id="Q0C859"/>
<dbReference type="VEuPathDB" id="FungiDB:ATEG_10125"/>
<name>Q0C859_ASPTN</name>
<dbReference type="Gene3D" id="3.40.50.1580">
    <property type="entry name" value="Nucleoside phosphorylase domain"/>
    <property type="match status" value="1"/>
</dbReference>
<dbReference type="OMA" id="GCLYLHM"/>
<gene>
    <name evidence="3" type="ORF">ATEG_10125</name>
</gene>
<protein>
    <submittedName>
        <fullName evidence="3">Uncharacterized protein</fullName>
    </submittedName>
</protein>
<dbReference type="GO" id="GO:0003824">
    <property type="term" value="F:catalytic activity"/>
    <property type="evidence" value="ECO:0007669"/>
    <property type="project" value="InterPro"/>
</dbReference>
<dbReference type="STRING" id="341663.Q0C859"/>
<dbReference type="InterPro" id="IPR056002">
    <property type="entry name" value="DUF7580"/>
</dbReference>
<evidence type="ECO:0000259" key="1">
    <source>
        <dbReference type="Pfam" id="PF01048"/>
    </source>
</evidence>
<accession>Q0C859</accession>
<dbReference type="OrthoDB" id="1658288at2759"/>
<dbReference type="eggNOG" id="KOG1840">
    <property type="taxonomic scope" value="Eukaryota"/>
</dbReference>
<dbReference type="InterPro" id="IPR053137">
    <property type="entry name" value="NLR-like"/>
</dbReference>
<dbReference type="Proteomes" id="UP000007963">
    <property type="component" value="Unassembled WGS sequence"/>
</dbReference>
<dbReference type="InterPro" id="IPR035994">
    <property type="entry name" value="Nucleoside_phosphorylase_sf"/>
</dbReference>
<organism evidence="3 4">
    <name type="scientific">Aspergillus terreus (strain NIH 2624 / FGSC A1156)</name>
    <dbReference type="NCBI Taxonomy" id="341663"/>
    <lineage>
        <taxon>Eukaryota</taxon>
        <taxon>Fungi</taxon>
        <taxon>Dikarya</taxon>
        <taxon>Ascomycota</taxon>
        <taxon>Pezizomycotina</taxon>
        <taxon>Eurotiomycetes</taxon>
        <taxon>Eurotiomycetidae</taxon>
        <taxon>Eurotiales</taxon>
        <taxon>Aspergillaceae</taxon>
        <taxon>Aspergillus</taxon>
        <taxon>Aspergillus subgen. Circumdati</taxon>
    </lineage>
</organism>